<evidence type="ECO:0000313" key="2">
    <source>
        <dbReference type="Proteomes" id="UP001157502"/>
    </source>
</evidence>
<organism evidence="1 2">
    <name type="scientific">Dallia pectoralis</name>
    <name type="common">Alaska blackfish</name>
    <dbReference type="NCBI Taxonomy" id="75939"/>
    <lineage>
        <taxon>Eukaryota</taxon>
        <taxon>Metazoa</taxon>
        <taxon>Chordata</taxon>
        <taxon>Craniata</taxon>
        <taxon>Vertebrata</taxon>
        <taxon>Euteleostomi</taxon>
        <taxon>Actinopterygii</taxon>
        <taxon>Neopterygii</taxon>
        <taxon>Teleostei</taxon>
        <taxon>Protacanthopterygii</taxon>
        <taxon>Esociformes</taxon>
        <taxon>Umbridae</taxon>
        <taxon>Dallia</taxon>
    </lineage>
</organism>
<dbReference type="Proteomes" id="UP001157502">
    <property type="component" value="Chromosome 10"/>
</dbReference>
<proteinExistence type="predicted"/>
<evidence type="ECO:0000313" key="1">
    <source>
        <dbReference type="EMBL" id="KAJ8006215.1"/>
    </source>
</evidence>
<accession>A0ACC2GRY6</accession>
<sequence>MHLMSAVNGASRSSSPYPGALSYARLSGGSYGSGAPGSPVDPTVRPLPVTSRASAAQGPRIVRVSERVTWVMESVATGRSSRARMAIREPCRHIGRLRTAMRDQLMKLLAAPESI</sequence>
<dbReference type="EMBL" id="CM055737">
    <property type="protein sequence ID" value="KAJ8006215.1"/>
    <property type="molecule type" value="Genomic_DNA"/>
</dbReference>
<reference evidence="1" key="1">
    <citation type="submission" date="2021-05" db="EMBL/GenBank/DDBJ databases">
        <authorList>
            <person name="Pan Q."/>
            <person name="Jouanno E."/>
            <person name="Zahm M."/>
            <person name="Klopp C."/>
            <person name="Cabau C."/>
            <person name="Louis A."/>
            <person name="Berthelot C."/>
            <person name="Parey E."/>
            <person name="Roest Crollius H."/>
            <person name="Montfort J."/>
            <person name="Robinson-Rechavi M."/>
            <person name="Bouchez O."/>
            <person name="Lampietro C."/>
            <person name="Lopez Roques C."/>
            <person name="Donnadieu C."/>
            <person name="Postlethwait J."/>
            <person name="Bobe J."/>
            <person name="Dillon D."/>
            <person name="Chandos A."/>
            <person name="von Hippel F."/>
            <person name="Guiguen Y."/>
        </authorList>
    </citation>
    <scope>NUCLEOTIDE SEQUENCE</scope>
    <source>
        <strain evidence="1">YG-Jan2019</strain>
    </source>
</reference>
<keyword evidence="2" id="KW-1185">Reference proteome</keyword>
<gene>
    <name evidence="1" type="ORF">DPEC_G00125970</name>
</gene>
<protein>
    <submittedName>
        <fullName evidence="1">Uncharacterized protein</fullName>
    </submittedName>
</protein>
<name>A0ACC2GRY6_DALPE</name>
<comment type="caution">
    <text evidence="1">The sequence shown here is derived from an EMBL/GenBank/DDBJ whole genome shotgun (WGS) entry which is preliminary data.</text>
</comment>